<feature type="transmembrane region" description="Helical" evidence="1">
    <location>
        <begin position="12"/>
        <end position="31"/>
    </location>
</feature>
<proteinExistence type="predicted"/>
<keyword evidence="1" id="KW-1133">Transmembrane helix</keyword>
<comment type="caution">
    <text evidence="2">The sequence shown here is derived from an EMBL/GenBank/DDBJ whole genome shotgun (WGS) entry which is preliminary data.</text>
</comment>
<dbReference type="RefSeq" id="WP_036935031.1">
    <property type="nucleotide sequence ID" value="NZ_JQKC01000001.1"/>
</dbReference>
<dbReference type="eggNOG" id="ENOG5032FYH">
    <property type="taxonomic scope" value="Bacteria"/>
</dbReference>
<gene>
    <name evidence="2" type="ORF">Bccel_4985</name>
</gene>
<sequence length="269" mass="30902" precursor="true">MKRKLFTKALFNFRNISIPVLLAFATFAGYGEFNHLTGIGENIAIPAGLGASAVIYIALVLQSLNSKTFFDKVSAQEKKRLLRELNEKCVQLAYEAKRHLNSAYYARLKKVMDQRTDILNSYKNGEKSYLKGKIVEQTLNLLLTYLKLLINFAIRSKELSNVNISDIVNRVNANNRKLTFNANTSVAEDIKRAIEMDQKMIDKIKNERLELEKISAKLDYMESMVAMYRQQIISSLESEEMLERIETVINEADALDTVLEERNKRRYNA</sequence>
<evidence type="ECO:0000313" key="2">
    <source>
        <dbReference type="EMBL" id="KNY29711.1"/>
    </source>
</evidence>
<dbReference type="EMBL" id="LGTC01000001">
    <property type="protein sequence ID" value="KNY29711.1"/>
    <property type="molecule type" value="Genomic_DNA"/>
</dbReference>
<organism evidence="2 3">
    <name type="scientific">Pseudobacteroides cellulosolvens ATCC 35603 = DSM 2933</name>
    <dbReference type="NCBI Taxonomy" id="398512"/>
    <lineage>
        <taxon>Bacteria</taxon>
        <taxon>Bacillati</taxon>
        <taxon>Bacillota</taxon>
        <taxon>Clostridia</taxon>
        <taxon>Eubacteriales</taxon>
        <taxon>Oscillospiraceae</taxon>
        <taxon>Pseudobacteroides</taxon>
    </lineage>
</organism>
<dbReference type="AlphaFoldDB" id="A0A0L6JV47"/>
<name>A0A0L6JV47_9FIRM</name>
<dbReference type="Proteomes" id="UP000036923">
    <property type="component" value="Unassembled WGS sequence"/>
</dbReference>
<keyword evidence="1" id="KW-0812">Transmembrane</keyword>
<evidence type="ECO:0000256" key="1">
    <source>
        <dbReference type="SAM" id="Phobius"/>
    </source>
</evidence>
<keyword evidence="3" id="KW-1185">Reference proteome</keyword>
<feature type="transmembrane region" description="Helical" evidence="1">
    <location>
        <begin position="43"/>
        <end position="61"/>
    </location>
</feature>
<dbReference type="OrthoDB" id="2081598at2"/>
<keyword evidence="1" id="KW-0472">Membrane</keyword>
<protein>
    <recommendedName>
        <fullName evidence="4">5-bromo-4-chloroindolyl phosphate hydrolysis protein</fullName>
    </recommendedName>
</protein>
<evidence type="ECO:0000313" key="3">
    <source>
        <dbReference type="Proteomes" id="UP000036923"/>
    </source>
</evidence>
<accession>A0A0L6JV47</accession>
<evidence type="ECO:0008006" key="4">
    <source>
        <dbReference type="Google" id="ProtNLM"/>
    </source>
</evidence>
<reference evidence="3" key="1">
    <citation type="submission" date="2015-07" db="EMBL/GenBank/DDBJ databases">
        <title>Near-Complete Genome Sequence of the Cellulolytic Bacterium Bacteroides (Pseudobacteroides) cellulosolvens ATCC 35603.</title>
        <authorList>
            <person name="Dassa B."/>
            <person name="Utturkar S.M."/>
            <person name="Klingeman D.M."/>
            <person name="Hurt R.A."/>
            <person name="Keller M."/>
            <person name="Xu J."/>
            <person name="Reddy Y.H.K."/>
            <person name="Borovok I."/>
            <person name="Grinberg I.R."/>
            <person name="Lamed R."/>
            <person name="Zhivin O."/>
            <person name="Bayer E.A."/>
            <person name="Brown S.D."/>
        </authorList>
    </citation>
    <scope>NUCLEOTIDE SEQUENCE [LARGE SCALE GENOMIC DNA]</scope>
    <source>
        <strain evidence="3">DSM 2933</strain>
    </source>
</reference>